<organism evidence="1 2">
    <name type="scientific">Folsomia candida</name>
    <name type="common">Springtail</name>
    <dbReference type="NCBI Taxonomy" id="158441"/>
    <lineage>
        <taxon>Eukaryota</taxon>
        <taxon>Metazoa</taxon>
        <taxon>Ecdysozoa</taxon>
        <taxon>Arthropoda</taxon>
        <taxon>Hexapoda</taxon>
        <taxon>Collembola</taxon>
        <taxon>Entomobryomorpha</taxon>
        <taxon>Isotomoidea</taxon>
        <taxon>Isotomidae</taxon>
        <taxon>Proisotominae</taxon>
        <taxon>Folsomia</taxon>
    </lineage>
</organism>
<protein>
    <submittedName>
        <fullName evidence="1">Uncharacterized protein</fullName>
    </submittedName>
</protein>
<dbReference type="OrthoDB" id="2382755at2759"/>
<accession>A0A226EBF0</accession>
<keyword evidence="2" id="KW-1185">Reference proteome</keyword>
<sequence length="398" mass="45542">MTSFLPTTNLLVCTQVNAGWEVAARNQLRARIMIDLSAECSKSYLNVMQVRSNYHQRVELSWKREEKIIQFLPRFKHFAEQSRGKVRHVITEFFLGGRSYSEKFFKIIKSLGTQISRKVKNMSTFLTHFNPGQTLVFPSITKLGLNLHQVTGCDQCPLILAKFAALFPNVSTLEYICSGGDALKFLFFTKPSPFPKLISLRLRESGSHGHYDGQPVSPAWFTNNITRFEFNVTPQMSSCPALLQILSPVLEHLKITGLDGRRFVRWDVKDLVIPIMPNLKVFAVSRITSIYDTSFNEGHVGVKFETENPLGKIDYKEQFPALQVLSVKNEGETECEFESTVQFLYYTFLPENISVCETLQKLYFPHLPRDKVSLSWTTLVDRIVATFPNLKHMMGHIL</sequence>
<gene>
    <name evidence="1" type="ORF">Fcan01_11552</name>
</gene>
<dbReference type="EMBL" id="LNIX01000005">
    <property type="protein sequence ID" value="OXA54357.1"/>
    <property type="molecule type" value="Genomic_DNA"/>
</dbReference>
<dbReference type="AlphaFoldDB" id="A0A226EBF0"/>
<dbReference type="Proteomes" id="UP000198287">
    <property type="component" value="Unassembled WGS sequence"/>
</dbReference>
<evidence type="ECO:0000313" key="1">
    <source>
        <dbReference type="EMBL" id="OXA54357.1"/>
    </source>
</evidence>
<name>A0A226EBF0_FOLCA</name>
<reference evidence="1 2" key="1">
    <citation type="submission" date="2015-12" db="EMBL/GenBank/DDBJ databases">
        <title>The genome of Folsomia candida.</title>
        <authorList>
            <person name="Faddeeva A."/>
            <person name="Derks M.F."/>
            <person name="Anvar Y."/>
            <person name="Smit S."/>
            <person name="Van Straalen N."/>
            <person name="Roelofs D."/>
        </authorList>
    </citation>
    <scope>NUCLEOTIDE SEQUENCE [LARGE SCALE GENOMIC DNA]</scope>
    <source>
        <strain evidence="1 2">VU population</strain>
        <tissue evidence="1">Whole body</tissue>
    </source>
</reference>
<evidence type="ECO:0000313" key="2">
    <source>
        <dbReference type="Proteomes" id="UP000198287"/>
    </source>
</evidence>
<comment type="caution">
    <text evidence="1">The sequence shown here is derived from an EMBL/GenBank/DDBJ whole genome shotgun (WGS) entry which is preliminary data.</text>
</comment>
<proteinExistence type="predicted"/>